<evidence type="ECO:0000259" key="4">
    <source>
        <dbReference type="Pfam" id="PF13193"/>
    </source>
</evidence>
<dbReference type="Proteomes" id="UP001500457">
    <property type="component" value="Unassembled WGS sequence"/>
</dbReference>
<accession>A0ABP9ECQ0</accession>
<proteinExistence type="inferred from homology"/>
<dbReference type="Pfam" id="PF00501">
    <property type="entry name" value="AMP-binding"/>
    <property type="match status" value="1"/>
</dbReference>
<dbReference type="InterPro" id="IPR042099">
    <property type="entry name" value="ANL_N_sf"/>
</dbReference>
<dbReference type="Pfam" id="PF13193">
    <property type="entry name" value="AMP-binding_C"/>
    <property type="match status" value="1"/>
</dbReference>
<keyword evidence="2" id="KW-0436">Ligase</keyword>
<feature type="domain" description="AMP-dependent synthetase/ligase" evidence="3">
    <location>
        <begin position="14"/>
        <end position="351"/>
    </location>
</feature>
<dbReference type="PANTHER" id="PTHR43201:SF5">
    <property type="entry name" value="MEDIUM-CHAIN ACYL-COA LIGASE ACSF2, MITOCHONDRIAL"/>
    <property type="match status" value="1"/>
</dbReference>
<organism evidence="5 6">
    <name type="scientific">Actinomycetospora straminea</name>
    <dbReference type="NCBI Taxonomy" id="663607"/>
    <lineage>
        <taxon>Bacteria</taxon>
        <taxon>Bacillati</taxon>
        <taxon>Actinomycetota</taxon>
        <taxon>Actinomycetes</taxon>
        <taxon>Pseudonocardiales</taxon>
        <taxon>Pseudonocardiaceae</taxon>
        <taxon>Actinomycetospora</taxon>
    </lineage>
</organism>
<dbReference type="EMBL" id="BAABHQ010000005">
    <property type="protein sequence ID" value="GAA4874567.1"/>
    <property type="molecule type" value="Genomic_DNA"/>
</dbReference>
<protein>
    <submittedName>
        <fullName evidence="5">Class I adenylate-forming enzyme family protein</fullName>
    </submittedName>
</protein>
<gene>
    <name evidence="5" type="ORF">GCM10023203_25740</name>
</gene>
<dbReference type="Gene3D" id="3.30.300.30">
    <property type="match status" value="1"/>
</dbReference>
<evidence type="ECO:0000259" key="3">
    <source>
        <dbReference type="Pfam" id="PF00501"/>
    </source>
</evidence>
<evidence type="ECO:0000313" key="5">
    <source>
        <dbReference type="EMBL" id="GAA4874567.1"/>
    </source>
</evidence>
<comment type="caution">
    <text evidence="5">The sequence shown here is derived from an EMBL/GenBank/DDBJ whole genome shotgun (WGS) entry which is preliminary data.</text>
</comment>
<dbReference type="InterPro" id="IPR000873">
    <property type="entry name" value="AMP-dep_synth/lig_dom"/>
</dbReference>
<dbReference type="InterPro" id="IPR045851">
    <property type="entry name" value="AMP-bd_C_sf"/>
</dbReference>
<dbReference type="PANTHER" id="PTHR43201">
    <property type="entry name" value="ACYL-COA SYNTHETASE"/>
    <property type="match status" value="1"/>
</dbReference>
<reference evidence="6" key="1">
    <citation type="journal article" date="2019" name="Int. J. Syst. Evol. Microbiol.">
        <title>The Global Catalogue of Microorganisms (GCM) 10K type strain sequencing project: providing services to taxonomists for standard genome sequencing and annotation.</title>
        <authorList>
            <consortium name="The Broad Institute Genomics Platform"/>
            <consortium name="The Broad Institute Genome Sequencing Center for Infectious Disease"/>
            <person name="Wu L."/>
            <person name="Ma J."/>
        </authorList>
    </citation>
    <scope>NUCLEOTIDE SEQUENCE [LARGE SCALE GENOMIC DNA]</scope>
    <source>
        <strain evidence="6">JCM 17983</strain>
    </source>
</reference>
<dbReference type="Gene3D" id="3.40.50.12780">
    <property type="entry name" value="N-terminal domain of ligase-like"/>
    <property type="match status" value="1"/>
</dbReference>
<comment type="similarity">
    <text evidence="1">Belongs to the ATP-dependent AMP-binding enzyme family.</text>
</comment>
<evidence type="ECO:0000256" key="2">
    <source>
        <dbReference type="ARBA" id="ARBA00022598"/>
    </source>
</evidence>
<evidence type="ECO:0000256" key="1">
    <source>
        <dbReference type="ARBA" id="ARBA00006432"/>
    </source>
</evidence>
<feature type="domain" description="AMP-binding enzyme C-terminal" evidence="4">
    <location>
        <begin position="403"/>
        <end position="480"/>
    </location>
</feature>
<dbReference type="InterPro" id="IPR020845">
    <property type="entry name" value="AMP-binding_CS"/>
</dbReference>
<name>A0ABP9ECQ0_9PSEU</name>
<dbReference type="PROSITE" id="PS00455">
    <property type="entry name" value="AMP_BINDING"/>
    <property type="match status" value="1"/>
</dbReference>
<keyword evidence="6" id="KW-1185">Reference proteome</keyword>
<dbReference type="SUPFAM" id="SSF56801">
    <property type="entry name" value="Acetyl-CoA synthetase-like"/>
    <property type="match status" value="1"/>
</dbReference>
<dbReference type="RefSeq" id="WP_274230836.1">
    <property type="nucleotide sequence ID" value="NZ_BAABHQ010000005.1"/>
</dbReference>
<sequence length="515" mass="54246">MSPRVLRTLPGLLDDAVARSPTREVVFPTERATWPALRQAARAWAAGLHARGVGRGDRVLLVLPGGLDAVVGVVGAAMLGAIPTPVNPRGTAAEVAWLRGDAEPAVVVASPELLALAGDGAVTPAQVAGEPGDAPPVEAAPEDPMILLYTSGTTSRPRGCVHTHGAYTALGENLVERLRLTPDDRFWTPLPLHHCGGIDLLMGSLAAGCTLVHVGAFVPDVAWRQLVDERATVAFPAFDTIWLPVLDHPDFDPAAVPDLRTVINVGPAERMAAMQARLPTATQISCLGGTESAGFCCVGAVDDPPEARAGTSGVPLRDMEATVRDPETGRECGPGEVGEFLHRGVSRMAYYHGDPATTAERIDAEGWFHTGDLVRRDAAGRFTFVSRLKDMLKVGGENVAAAEVEGRLAEHPAVGVVAVVGAPDARLGEVAAAYVELAPAYRDADREALARELVAHCLATLATYKAPRYVEVVDGWPMSGTKIQKGVLRERIAADLAARGITEAPRLSRHHLTAG</sequence>
<dbReference type="InterPro" id="IPR025110">
    <property type="entry name" value="AMP-bd_C"/>
</dbReference>
<evidence type="ECO:0000313" key="6">
    <source>
        <dbReference type="Proteomes" id="UP001500457"/>
    </source>
</evidence>